<evidence type="ECO:0000313" key="3">
    <source>
        <dbReference type="Proteomes" id="UP000279259"/>
    </source>
</evidence>
<dbReference type="STRING" id="1890683.A0A427YHX6"/>
<protein>
    <recommendedName>
        <fullName evidence="4">Cyclase</fullName>
    </recommendedName>
</protein>
<evidence type="ECO:0000313" key="2">
    <source>
        <dbReference type="EMBL" id="RSH90689.1"/>
    </source>
</evidence>
<dbReference type="OrthoDB" id="5396at2759"/>
<dbReference type="GO" id="GO:0004061">
    <property type="term" value="F:arylformamidase activity"/>
    <property type="evidence" value="ECO:0007669"/>
    <property type="project" value="InterPro"/>
</dbReference>
<accession>A0A427YHX6</accession>
<comment type="caution">
    <text evidence="2">The sequence shown here is derived from an EMBL/GenBank/DDBJ whole genome shotgun (WGS) entry which is preliminary data.</text>
</comment>
<evidence type="ECO:0000256" key="1">
    <source>
        <dbReference type="ARBA" id="ARBA00007865"/>
    </source>
</evidence>
<dbReference type="Proteomes" id="UP000279259">
    <property type="component" value="Unassembled WGS sequence"/>
</dbReference>
<sequence>MPGTRTEPDLSLLSVSHLSQDPAHPYSSWPSIPPNPIGRLVLLTPSVTAAASKEIINGKRFSLDQSVYPSGASLYGRLQGEHYVKRVDKGPKTREEAKKKGERYHACFDDFIHINTQGSTQWDYFLHYSYRESGLFYGGLDADDIEAQKTGDIGVAAIARAGGVQTRAILVDLPYYFASNNLPPLDPLSFPSSTTIDLPLLRRALQFFKLEPRVGDVLLVRTGFEHALEADHARVARGEKTVLDAKFAGVQANEEVVKWIWETGFVAVGSDNPTFEEWRPEFPDMLLHPILLSGQGIMIGELLRLAELGEECKRQDRWSFFFSSCPLMIEHGVASPPSAVAIF</sequence>
<comment type="similarity">
    <text evidence="1">Belongs to the Cyclase 1 superfamily.</text>
</comment>
<reference evidence="2 3" key="1">
    <citation type="submission" date="2018-11" db="EMBL/GenBank/DDBJ databases">
        <title>Genome sequence of Saitozyma podzolica DSM 27192.</title>
        <authorList>
            <person name="Aliyu H."/>
            <person name="Gorte O."/>
            <person name="Ochsenreither K."/>
        </authorList>
    </citation>
    <scope>NUCLEOTIDE SEQUENCE [LARGE SCALE GENOMIC DNA]</scope>
    <source>
        <strain evidence="2 3">DSM 27192</strain>
    </source>
</reference>
<organism evidence="2 3">
    <name type="scientific">Saitozyma podzolica</name>
    <dbReference type="NCBI Taxonomy" id="1890683"/>
    <lineage>
        <taxon>Eukaryota</taxon>
        <taxon>Fungi</taxon>
        <taxon>Dikarya</taxon>
        <taxon>Basidiomycota</taxon>
        <taxon>Agaricomycotina</taxon>
        <taxon>Tremellomycetes</taxon>
        <taxon>Tremellales</taxon>
        <taxon>Trimorphomycetaceae</taxon>
        <taxon>Saitozyma</taxon>
    </lineage>
</organism>
<dbReference type="PANTHER" id="PTHR34861:SF11">
    <property type="entry name" value="CYCLASE"/>
    <property type="match status" value="1"/>
</dbReference>
<keyword evidence="3" id="KW-1185">Reference proteome</keyword>
<dbReference type="SUPFAM" id="SSF102198">
    <property type="entry name" value="Putative cyclase"/>
    <property type="match status" value="1"/>
</dbReference>
<dbReference type="GO" id="GO:0019441">
    <property type="term" value="P:L-tryptophan catabolic process to kynurenine"/>
    <property type="evidence" value="ECO:0007669"/>
    <property type="project" value="InterPro"/>
</dbReference>
<dbReference type="InterPro" id="IPR007325">
    <property type="entry name" value="KFase/CYL"/>
</dbReference>
<name>A0A427YHX6_9TREE</name>
<proteinExistence type="inferred from homology"/>
<dbReference type="PANTHER" id="PTHR34861">
    <property type="match status" value="1"/>
</dbReference>
<dbReference type="Pfam" id="PF04199">
    <property type="entry name" value="Cyclase"/>
    <property type="match status" value="1"/>
</dbReference>
<dbReference type="EMBL" id="RSCD01000010">
    <property type="protein sequence ID" value="RSH90689.1"/>
    <property type="molecule type" value="Genomic_DNA"/>
</dbReference>
<dbReference type="InterPro" id="IPR037175">
    <property type="entry name" value="KFase_sf"/>
</dbReference>
<dbReference type="AlphaFoldDB" id="A0A427YHX6"/>
<dbReference type="Gene3D" id="3.50.30.50">
    <property type="entry name" value="Putative cyclase"/>
    <property type="match status" value="1"/>
</dbReference>
<evidence type="ECO:0008006" key="4">
    <source>
        <dbReference type="Google" id="ProtNLM"/>
    </source>
</evidence>
<gene>
    <name evidence="2" type="ORF">EHS25_001294</name>
</gene>